<dbReference type="Proteomes" id="UP000824998">
    <property type="component" value="Unassembled WGS sequence"/>
</dbReference>
<proteinExistence type="predicted"/>
<evidence type="ECO:0000256" key="1">
    <source>
        <dbReference type="SAM" id="MobiDB-lite"/>
    </source>
</evidence>
<dbReference type="AlphaFoldDB" id="A0A9P7YN28"/>
<evidence type="ECO:0000313" key="2">
    <source>
        <dbReference type="EMBL" id="KAG9236601.1"/>
    </source>
</evidence>
<protein>
    <submittedName>
        <fullName evidence="2">Uncharacterized protein</fullName>
    </submittedName>
</protein>
<organism evidence="2 3">
    <name type="scientific">Amylocarpus encephaloides</name>
    <dbReference type="NCBI Taxonomy" id="45428"/>
    <lineage>
        <taxon>Eukaryota</taxon>
        <taxon>Fungi</taxon>
        <taxon>Dikarya</taxon>
        <taxon>Ascomycota</taxon>
        <taxon>Pezizomycotina</taxon>
        <taxon>Leotiomycetes</taxon>
        <taxon>Helotiales</taxon>
        <taxon>Helotiales incertae sedis</taxon>
        <taxon>Amylocarpus</taxon>
    </lineage>
</organism>
<feature type="compositionally biased region" description="Polar residues" evidence="1">
    <location>
        <begin position="292"/>
        <end position="301"/>
    </location>
</feature>
<dbReference type="EMBL" id="MU251404">
    <property type="protein sequence ID" value="KAG9236601.1"/>
    <property type="molecule type" value="Genomic_DNA"/>
</dbReference>
<feature type="region of interest" description="Disordered" evidence="1">
    <location>
        <begin position="269"/>
        <end position="306"/>
    </location>
</feature>
<dbReference type="OrthoDB" id="4776522at2759"/>
<comment type="caution">
    <text evidence="2">The sequence shown here is derived from an EMBL/GenBank/DDBJ whole genome shotgun (WGS) entry which is preliminary data.</text>
</comment>
<evidence type="ECO:0000313" key="3">
    <source>
        <dbReference type="Proteomes" id="UP000824998"/>
    </source>
</evidence>
<reference evidence="2" key="1">
    <citation type="journal article" date="2021" name="IMA Fungus">
        <title>Genomic characterization of three marine fungi, including Emericellopsis atlantica sp. nov. with signatures of a generalist lifestyle and marine biomass degradation.</title>
        <authorList>
            <person name="Hagestad O.C."/>
            <person name="Hou L."/>
            <person name="Andersen J.H."/>
            <person name="Hansen E.H."/>
            <person name="Altermark B."/>
            <person name="Li C."/>
            <person name="Kuhnert E."/>
            <person name="Cox R.J."/>
            <person name="Crous P.W."/>
            <person name="Spatafora J.W."/>
            <person name="Lail K."/>
            <person name="Amirebrahimi M."/>
            <person name="Lipzen A."/>
            <person name="Pangilinan J."/>
            <person name="Andreopoulos W."/>
            <person name="Hayes R.D."/>
            <person name="Ng V."/>
            <person name="Grigoriev I.V."/>
            <person name="Jackson S.A."/>
            <person name="Sutton T.D.S."/>
            <person name="Dobson A.D.W."/>
            <person name="Rama T."/>
        </authorList>
    </citation>
    <scope>NUCLEOTIDE SEQUENCE</scope>
    <source>
        <strain evidence="2">TRa018bII</strain>
    </source>
</reference>
<keyword evidence="3" id="KW-1185">Reference proteome</keyword>
<gene>
    <name evidence="2" type="ORF">BJ875DRAFT_541200</name>
</gene>
<name>A0A9P7YN28_9HELO</name>
<sequence>MATTTQQTMQQTQAPTYKYGPQCTHITMTRIFTKEFRCCVCHQLGPFGWLYRCTQDRELMIEDDVDQGYLTMDDLGNIFERPLMPSKRGPFARRSKYSFFKEVSEDQLKTYSDDQVEKVLKQRGHAIESAAGSTSHPNSCADSLLGPLQDASSRVSMSKSSGRRGEKPWVPIRGTECQFKCCHRCRHTYSERTWLSLDGIADNDVPWTAVTGFGFHLMKSRPVSRVEHVKNLGLRPNPKPLTKKELGEALMIAYRPSESEGLGIFTEEEEGEDHTAANTTPFSSPGLPIPAVTTTTTSSPGLSDGPGYDPSVQNTFAQLIQRSPDLNLKFNTPPPEPLLHVQAPNLAETPPSPLSSTFSGTLKLGNKTSLLSFAGDDMELVDLEDVEARRPLTPMEKDEAEEGVFGKMPLKVGDGVAIMEEGVEGHWADLKYPRVSSTELQESEQKS</sequence>
<accession>A0A9P7YN28</accession>